<dbReference type="InterPro" id="IPR008207">
    <property type="entry name" value="Sig_transdc_His_kin_Hpt_dom"/>
</dbReference>
<dbReference type="GO" id="GO:0000160">
    <property type="term" value="P:phosphorelay signal transduction system"/>
    <property type="evidence" value="ECO:0007669"/>
    <property type="project" value="UniProtKB-KW"/>
</dbReference>
<feature type="domain" description="CheW-like" evidence="12">
    <location>
        <begin position="422"/>
        <end position="557"/>
    </location>
</feature>
<dbReference type="PROSITE" id="PS50110">
    <property type="entry name" value="RESPONSE_REGULATORY"/>
    <property type="match status" value="1"/>
</dbReference>
<dbReference type="Pfam" id="PF01627">
    <property type="entry name" value="Hpt"/>
    <property type="match status" value="1"/>
</dbReference>
<dbReference type="Pfam" id="PF01584">
    <property type="entry name" value="CheW"/>
    <property type="match status" value="1"/>
</dbReference>
<dbReference type="GO" id="GO:0006935">
    <property type="term" value="P:chemotaxis"/>
    <property type="evidence" value="ECO:0007669"/>
    <property type="project" value="InterPro"/>
</dbReference>
<evidence type="ECO:0000256" key="3">
    <source>
        <dbReference type="ARBA" id="ARBA00022553"/>
    </source>
</evidence>
<dbReference type="Gene3D" id="1.20.120.160">
    <property type="entry name" value="HPT domain"/>
    <property type="match status" value="1"/>
</dbReference>
<dbReference type="InterPro" id="IPR036641">
    <property type="entry name" value="HPT_dom_sf"/>
</dbReference>
<evidence type="ECO:0000259" key="13">
    <source>
        <dbReference type="PROSITE" id="PS50894"/>
    </source>
</evidence>
<dbReference type="InterPro" id="IPR003594">
    <property type="entry name" value="HATPase_dom"/>
</dbReference>
<dbReference type="Proteomes" id="UP000598146">
    <property type="component" value="Unassembled WGS sequence"/>
</dbReference>
<dbReference type="SUPFAM" id="SSF47226">
    <property type="entry name" value="Histidine-containing phosphotransfer domain, HPT domain"/>
    <property type="match status" value="1"/>
</dbReference>
<dbReference type="RefSeq" id="WP_196413962.1">
    <property type="nucleotide sequence ID" value="NZ_JADQTO010000005.1"/>
</dbReference>
<dbReference type="CDD" id="cd00156">
    <property type="entry name" value="REC"/>
    <property type="match status" value="1"/>
</dbReference>
<evidence type="ECO:0000256" key="8">
    <source>
        <dbReference type="PROSITE-ProRule" id="PRU00169"/>
    </source>
</evidence>
<protein>
    <recommendedName>
        <fullName evidence="2">histidine kinase</fullName>
        <ecNumber evidence="2">2.7.13.3</ecNumber>
    </recommendedName>
</protein>
<gene>
    <name evidence="14" type="ORF">I4J89_11820</name>
</gene>
<dbReference type="EC" id="2.7.13.3" evidence="2"/>
<evidence type="ECO:0000256" key="9">
    <source>
        <dbReference type="SAM" id="MobiDB-lite"/>
    </source>
</evidence>
<sequence length="694" mass="72667">MAEGRDPLRYFRVEARDLVDQISAGVLDLDQRPGPEPVGRLLRAAHTLKGAARVVKQKEIADRAHAFEEILVPHRTGAGALAAEEMQELLRLNDEIAAQVSALQSPQAAAAAPSSAQQPAGQDPAEALNPVPEMPMAARAATADLDELLDAIGEANARMAPLRNGCTTVERLHRSAATLADQLRVGRGAPAATTRASAERLARELGSAGRRFTDAVDQIERELHDVRAKAEGLRLVPAGTIFTALRRAVRDAAESQGKRIRFEAYGADIRMGAHLLGPVSGAFLHVVRNAVVHGIEPEAERLAARKPAEGTVAVEVERRGRWAVFRCADDGRGFDLDALRRTARARGLLGPSARPPDQQELLDLVLHGGISTSPEVTEVAGRGIGMDAVREVATQLHGEVAVRSSPGAGATVELTIPLALLSMTGLNVEAGGTVATLPLDSVRGCVRLSATEAATAATTGRIVYDGGAAPFLPLAEALYTGSTVPDSPSPGAAVMVGTDDGTVAVGVDRLAGTSALVARPLPDLAPSTPVIGSVSVDADGNPRLVLDPQGLAAEVLRGHVGGRPAAPATAAPLPILVVDDSLTTRMLERSILESAGFEVDLAASGEEALELARSRRYGLILSDIDMPGIDGFALVERTRADPELAGVPAILVSSRANAEDRDRGRAAGAAAYVIKGEFDQEELLNHIRRLVVRA</sequence>
<dbReference type="SUPFAM" id="SSF55874">
    <property type="entry name" value="ATPase domain of HSP90 chaperone/DNA topoisomerase II/histidine kinase"/>
    <property type="match status" value="1"/>
</dbReference>
<evidence type="ECO:0000256" key="5">
    <source>
        <dbReference type="ARBA" id="ARBA00022777"/>
    </source>
</evidence>
<evidence type="ECO:0000313" key="14">
    <source>
        <dbReference type="EMBL" id="MBG0562151.1"/>
    </source>
</evidence>
<dbReference type="GO" id="GO:0004673">
    <property type="term" value="F:protein histidine kinase activity"/>
    <property type="evidence" value="ECO:0007669"/>
    <property type="project" value="UniProtKB-EC"/>
</dbReference>
<dbReference type="SMART" id="SM00073">
    <property type="entry name" value="HPT"/>
    <property type="match status" value="1"/>
</dbReference>
<dbReference type="PANTHER" id="PTHR43395">
    <property type="entry name" value="SENSOR HISTIDINE KINASE CHEA"/>
    <property type="match status" value="1"/>
</dbReference>
<dbReference type="PROSITE" id="PS50109">
    <property type="entry name" value="HIS_KIN"/>
    <property type="match status" value="1"/>
</dbReference>
<feature type="compositionally biased region" description="Low complexity" evidence="9">
    <location>
        <begin position="108"/>
        <end position="125"/>
    </location>
</feature>
<evidence type="ECO:0000256" key="1">
    <source>
        <dbReference type="ARBA" id="ARBA00000085"/>
    </source>
</evidence>
<dbReference type="InterPro" id="IPR002545">
    <property type="entry name" value="CheW-lke_dom"/>
</dbReference>
<feature type="domain" description="Histidine kinase" evidence="10">
    <location>
        <begin position="283"/>
        <end position="420"/>
    </location>
</feature>
<dbReference type="SMART" id="SM00448">
    <property type="entry name" value="REC"/>
    <property type="match status" value="1"/>
</dbReference>
<keyword evidence="4" id="KW-0808">Transferase</keyword>
<feature type="domain" description="Response regulatory" evidence="11">
    <location>
        <begin position="574"/>
        <end position="690"/>
    </location>
</feature>
<evidence type="ECO:0000256" key="2">
    <source>
        <dbReference type="ARBA" id="ARBA00012438"/>
    </source>
</evidence>
<dbReference type="SUPFAM" id="SSF50341">
    <property type="entry name" value="CheW-like"/>
    <property type="match status" value="1"/>
</dbReference>
<evidence type="ECO:0000256" key="7">
    <source>
        <dbReference type="PROSITE-ProRule" id="PRU00110"/>
    </source>
</evidence>
<dbReference type="CDD" id="cd00088">
    <property type="entry name" value="HPT"/>
    <property type="match status" value="1"/>
</dbReference>
<dbReference type="Pfam" id="PF02518">
    <property type="entry name" value="HATPase_c"/>
    <property type="match status" value="1"/>
</dbReference>
<feature type="modified residue" description="Phosphohistidine" evidence="7">
    <location>
        <position position="46"/>
    </location>
</feature>
<name>A0A931C8S0_9ACTN</name>
<feature type="region of interest" description="Disordered" evidence="9">
    <location>
        <begin position="108"/>
        <end position="129"/>
    </location>
</feature>
<keyword evidence="15" id="KW-1185">Reference proteome</keyword>
<dbReference type="PROSITE" id="PS50851">
    <property type="entry name" value="CHEW"/>
    <property type="match status" value="1"/>
</dbReference>
<dbReference type="PROSITE" id="PS50894">
    <property type="entry name" value="HPT"/>
    <property type="match status" value="1"/>
</dbReference>
<evidence type="ECO:0000259" key="11">
    <source>
        <dbReference type="PROSITE" id="PS50110"/>
    </source>
</evidence>
<dbReference type="EMBL" id="JADQTO010000005">
    <property type="protein sequence ID" value="MBG0562151.1"/>
    <property type="molecule type" value="Genomic_DNA"/>
</dbReference>
<evidence type="ECO:0000259" key="12">
    <source>
        <dbReference type="PROSITE" id="PS50851"/>
    </source>
</evidence>
<proteinExistence type="predicted"/>
<dbReference type="Gene3D" id="3.40.50.2300">
    <property type="match status" value="1"/>
</dbReference>
<keyword evidence="5" id="KW-0418">Kinase</keyword>
<dbReference type="Pfam" id="PF00072">
    <property type="entry name" value="Response_reg"/>
    <property type="match status" value="1"/>
</dbReference>
<evidence type="ECO:0000313" key="15">
    <source>
        <dbReference type="Proteomes" id="UP000598146"/>
    </source>
</evidence>
<comment type="caution">
    <text evidence="14">The sequence shown here is derived from an EMBL/GenBank/DDBJ whole genome shotgun (WGS) entry which is preliminary data.</text>
</comment>
<evidence type="ECO:0000256" key="4">
    <source>
        <dbReference type="ARBA" id="ARBA00022679"/>
    </source>
</evidence>
<evidence type="ECO:0000256" key="6">
    <source>
        <dbReference type="ARBA" id="ARBA00023012"/>
    </source>
</evidence>
<dbReference type="Gene3D" id="3.30.565.10">
    <property type="entry name" value="Histidine kinase-like ATPase, C-terminal domain"/>
    <property type="match status" value="1"/>
</dbReference>
<comment type="catalytic activity">
    <reaction evidence="1">
        <text>ATP + protein L-histidine = ADP + protein N-phospho-L-histidine.</text>
        <dbReference type="EC" id="2.7.13.3"/>
    </reaction>
</comment>
<dbReference type="InterPro" id="IPR036061">
    <property type="entry name" value="CheW-like_dom_sf"/>
</dbReference>
<dbReference type="InterPro" id="IPR004358">
    <property type="entry name" value="Sig_transdc_His_kin-like_C"/>
</dbReference>
<feature type="modified residue" description="4-aspartylphosphate" evidence="8">
    <location>
        <position position="623"/>
    </location>
</feature>
<reference evidence="14" key="1">
    <citation type="submission" date="2020-11" db="EMBL/GenBank/DDBJ databases">
        <title>Isolation and identification of active actinomycetes.</title>
        <authorList>
            <person name="Sun X."/>
        </authorList>
    </citation>
    <scope>NUCLEOTIDE SEQUENCE</scope>
    <source>
        <strain evidence="14">NEAU-A11</strain>
    </source>
</reference>
<accession>A0A931C8S0</accession>
<evidence type="ECO:0000259" key="10">
    <source>
        <dbReference type="PROSITE" id="PS50109"/>
    </source>
</evidence>
<dbReference type="InterPro" id="IPR011006">
    <property type="entry name" value="CheY-like_superfamily"/>
</dbReference>
<dbReference type="SUPFAM" id="SSF52172">
    <property type="entry name" value="CheY-like"/>
    <property type="match status" value="1"/>
</dbReference>
<keyword evidence="6" id="KW-0902">Two-component regulatory system</keyword>
<dbReference type="Gene3D" id="2.30.30.40">
    <property type="entry name" value="SH3 Domains"/>
    <property type="match status" value="1"/>
</dbReference>
<dbReference type="FunFam" id="3.30.565.10:FF:000016">
    <property type="entry name" value="Chemotaxis protein CheA, putative"/>
    <property type="match status" value="1"/>
</dbReference>
<keyword evidence="3 8" id="KW-0597">Phosphoprotein</keyword>
<dbReference type="InterPro" id="IPR051315">
    <property type="entry name" value="Bact_Chemotaxis_CheA"/>
</dbReference>
<dbReference type="InterPro" id="IPR001789">
    <property type="entry name" value="Sig_transdc_resp-reg_receiver"/>
</dbReference>
<organism evidence="14 15">
    <name type="scientific">Actinoplanes aureus</name>
    <dbReference type="NCBI Taxonomy" id="2792083"/>
    <lineage>
        <taxon>Bacteria</taxon>
        <taxon>Bacillati</taxon>
        <taxon>Actinomycetota</taxon>
        <taxon>Actinomycetes</taxon>
        <taxon>Micromonosporales</taxon>
        <taxon>Micromonosporaceae</taxon>
        <taxon>Actinoplanes</taxon>
    </lineage>
</organism>
<dbReference type="SMART" id="SM00260">
    <property type="entry name" value="CheW"/>
    <property type="match status" value="1"/>
</dbReference>
<dbReference type="PANTHER" id="PTHR43395:SF1">
    <property type="entry name" value="CHEMOTAXIS PROTEIN CHEA"/>
    <property type="match status" value="1"/>
</dbReference>
<dbReference type="PRINTS" id="PR00344">
    <property type="entry name" value="BCTRLSENSOR"/>
</dbReference>
<dbReference type="AlphaFoldDB" id="A0A931C8S0"/>
<dbReference type="InterPro" id="IPR036890">
    <property type="entry name" value="HATPase_C_sf"/>
</dbReference>
<dbReference type="InterPro" id="IPR005467">
    <property type="entry name" value="His_kinase_dom"/>
</dbReference>
<dbReference type="SMART" id="SM00387">
    <property type="entry name" value="HATPase_c"/>
    <property type="match status" value="1"/>
</dbReference>
<feature type="domain" description="HPt" evidence="13">
    <location>
        <begin position="1"/>
        <end position="107"/>
    </location>
</feature>